<accession>A0A0A9W9S5</accession>
<feature type="compositionally biased region" description="Low complexity" evidence="1">
    <location>
        <begin position="101"/>
        <end position="114"/>
    </location>
</feature>
<feature type="region of interest" description="Disordered" evidence="1">
    <location>
        <begin position="1"/>
        <end position="114"/>
    </location>
</feature>
<dbReference type="GO" id="GO:0016787">
    <property type="term" value="F:hydrolase activity"/>
    <property type="evidence" value="ECO:0007669"/>
    <property type="project" value="UniProtKB-KW"/>
</dbReference>
<dbReference type="EMBL" id="GBHO01038412">
    <property type="protein sequence ID" value="JAG05192.1"/>
    <property type="molecule type" value="Transcribed_RNA"/>
</dbReference>
<gene>
    <name evidence="2" type="primary">RIB1</name>
    <name evidence="2" type="ORF">CM83_105965</name>
</gene>
<feature type="compositionally biased region" description="Low complexity" evidence="1">
    <location>
        <begin position="22"/>
        <end position="33"/>
    </location>
</feature>
<evidence type="ECO:0000256" key="1">
    <source>
        <dbReference type="SAM" id="MobiDB-lite"/>
    </source>
</evidence>
<feature type="non-terminal residue" evidence="2">
    <location>
        <position position="1"/>
    </location>
</feature>
<reference evidence="2" key="1">
    <citation type="journal article" date="2014" name="PLoS ONE">
        <title>Transcriptome-Based Identification of ABC Transporters in the Western Tarnished Plant Bug Lygus hesperus.</title>
        <authorList>
            <person name="Hull J.J."/>
            <person name="Chaney K."/>
            <person name="Geib S.M."/>
            <person name="Fabrick J.A."/>
            <person name="Brent C.S."/>
            <person name="Walsh D."/>
            <person name="Lavine L.C."/>
        </authorList>
    </citation>
    <scope>NUCLEOTIDE SEQUENCE</scope>
</reference>
<sequence length="114" mass="13268">SSSRKQPEEVDRDKPTRGFFPRQRSTTESSQSTTRKHFERNRFAVRRTTSTARPQEEEDRLFTREYSRDTSVIRRPVSKPRFPSRRFPTSPATESLTEVPSSTEKSTSISSLEI</sequence>
<evidence type="ECO:0000313" key="2">
    <source>
        <dbReference type="EMBL" id="JAG05192.1"/>
    </source>
</evidence>
<feature type="compositionally biased region" description="Basic and acidic residues" evidence="1">
    <location>
        <begin position="1"/>
        <end position="16"/>
    </location>
</feature>
<feature type="compositionally biased region" description="Basic and acidic residues" evidence="1">
    <location>
        <begin position="60"/>
        <end position="72"/>
    </location>
</feature>
<keyword evidence="2" id="KW-0378">Hydrolase</keyword>
<feature type="compositionally biased region" description="Basic residues" evidence="1">
    <location>
        <begin position="34"/>
        <end position="45"/>
    </location>
</feature>
<feature type="non-terminal residue" evidence="2">
    <location>
        <position position="114"/>
    </location>
</feature>
<protein>
    <submittedName>
        <fullName evidence="2">GTP cyclohydrolase-2</fullName>
    </submittedName>
</protein>
<proteinExistence type="predicted"/>
<dbReference type="AlphaFoldDB" id="A0A0A9W9S5"/>
<organism evidence="2">
    <name type="scientific">Lygus hesperus</name>
    <name type="common">Western plant bug</name>
    <dbReference type="NCBI Taxonomy" id="30085"/>
    <lineage>
        <taxon>Eukaryota</taxon>
        <taxon>Metazoa</taxon>
        <taxon>Ecdysozoa</taxon>
        <taxon>Arthropoda</taxon>
        <taxon>Hexapoda</taxon>
        <taxon>Insecta</taxon>
        <taxon>Pterygota</taxon>
        <taxon>Neoptera</taxon>
        <taxon>Paraneoptera</taxon>
        <taxon>Hemiptera</taxon>
        <taxon>Heteroptera</taxon>
        <taxon>Panheteroptera</taxon>
        <taxon>Cimicomorpha</taxon>
        <taxon>Miridae</taxon>
        <taxon>Mirini</taxon>
        <taxon>Lygus</taxon>
    </lineage>
</organism>
<reference evidence="2" key="2">
    <citation type="submission" date="2014-07" db="EMBL/GenBank/DDBJ databases">
        <authorList>
            <person name="Hull J."/>
        </authorList>
    </citation>
    <scope>NUCLEOTIDE SEQUENCE</scope>
</reference>
<name>A0A0A9W9S5_LYGHE</name>